<dbReference type="InterPro" id="IPR032466">
    <property type="entry name" value="Metal_Hydrolase"/>
</dbReference>
<gene>
    <name evidence="2" type="ORF">NYQ28_17140</name>
</gene>
<dbReference type="Gene3D" id="3.20.20.140">
    <property type="entry name" value="Metal-dependent hydrolases"/>
    <property type="match status" value="1"/>
</dbReference>
<dbReference type="Pfam" id="PF07969">
    <property type="entry name" value="Amidohydro_3"/>
    <property type="match status" value="1"/>
</dbReference>
<dbReference type="PANTHER" id="PTHR22642">
    <property type="entry name" value="IMIDAZOLONEPROPIONASE"/>
    <property type="match status" value="1"/>
</dbReference>
<evidence type="ECO:0000259" key="1">
    <source>
        <dbReference type="Pfam" id="PF07969"/>
    </source>
</evidence>
<dbReference type="SUPFAM" id="SSF51556">
    <property type="entry name" value="Metallo-dependent hydrolases"/>
    <property type="match status" value="1"/>
</dbReference>
<comment type="caution">
    <text evidence="2">The sequence shown here is derived from an EMBL/GenBank/DDBJ whole genome shotgun (WGS) entry which is preliminary data.</text>
</comment>
<organism evidence="2 3">
    <name type="scientific">Curtobacterium citreum</name>
    <dbReference type="NCBI Taxonomy" id="2036"/>
    <lineage>
        <taxon>Bacteria</taxon>
        <taxon>Bacillati</taxon>
        <taxon>Actinomycetota</taxon>
        <taxon>Actinomycetes</taxon>
        <taxon>Micrococcales</taxon>
        <taxon>Microbacteriaceae</taxon>
        <taxon>Curtobacterium</taxon>
    </lineage>
</organism>
<dbReference type="EMBL" id="JANVAD010000016">
    <property type="protein sequence ID" value="MCS6524295.1"/>
    <property type="molecule type" value="Genomic_DNA"/>
</dbReference>
<protein>
    <submittedName>
        <fullName evidence="2">Amidohydrolase family protein</fullName>
    </submittedName>
</protein>
<dbReference type="InterPro" id="IPR013108">
    <property type="entry name" value="Amidohydro_3"/>
</dbReference>
<dbReference type="PANTHER" id="PTHR22642:SF2">
    <property type="entry name" value="PROTEIN LONG AFTER FAR-RED 3"/>
    <property type="match status" value="1"/>
</dbReference>
<dbReference type="Gene3D" id="3.10.310.70">
    <property type="match status" value="1"/>
</dbReference>
<proteinExistence type="predicted"/>
<accession>A0ABT2HLZ3</accession>
<keyword evidence="3" id="KW-1185">Reference proteome</keyword>
<sequence>MDTPAELIVEAQTDTTRAAVAVRNGIIVAVATDPAGVDALRDTWRDESTSIFEQHGVLAPLFIDTHNHLALAARNVLGVPMHDVRTIGEILDRIRESAAHIPAGSWVITAADWHEMQLQERRFPTAVELDEAAPDHLVMVQRGGHNAVLNSAALAAAGVTATSGDVADGYVARADDGTPTGLLQDGALTAMQSMLPEVSQEDLIKGIDVTSRTYREAGVGVVRDPAVSVEEWGALQRARSENRLHVRAFSMIFSPAPLIAAAGSMNDYLDGLEAKGIHPDDGDDRLRLWGIKLVVDGGVEAAALREPYAGRPDFTGTLLMTPDGLTDALRACVTRGWPVGTHACGDAGVDAFLDAVQRNVDNGIQHGHGQVVMEHGALMDADQIARAIKLDVHITAQEALRDGLIGPFAEAWGQERVAAMFPWRELLNAGASVSAGTDHPISPLDPIAGILGMTTRRTTLGILGAEHACTRDEALELYTRAGAELLGHDLTGTITVGAPADFAVYPVDLHHAPDEALAGARPTLSVLAGEVLNHQEESR</sequence>
<dbReference type="RefSeq" id="WP_208738889.1">
    <property type="nucleotide sequence ID" value="NZ_BMNV01000020.1"/>
</dbReference>
<dbReference type="GeneID" id="95323110"/>
<dbReference type="Gene3D" id="2.30.40.10">
    <property type="entry name" value="Urease, subunit C, domain 1"/>
    <property type="match status" value="1"/>
</dbReference>
<dbReference type="Proteomes" id="UP001652264">
    <property type="component" value="Unassembled WGS sequence"/>
</dbReference>
<evidence type="ECO:0000313" key="2">
    <source>
        <dbReference type="EMBL" id="MCS6524295.1"/>
    </source>
</evidence>
<feature type="domain" description="Amidohydrolase 3" evidence="1">
    <location>
        <begin position="56"/>
        <end position="531"/>
    </location>
</feature>
<dbReference type="InterPro" id="IPR011059">
    <property type="entry name" value="Metal-dep_hydrolase_composite"/>
</dbReference>
<name>A0ABT2HLZ3_9MICO</name>
<evidence type="ECO:0000313" key="3">
    <source>
        <dbReference type="Proteomes" id="UP001652264"/>
    </source>
</evidence>
<reference evidence="2 3" key="1">
    <citation type="submission" date="2022-08" db="EMBL/GenBank/DDBJ databases">
        <title>Taxonomy of Curtobacterium flaccumfaciens.</title>
        <authorList>
            <person name="Osdaghi E."/>
            <person name="Taghavi S.M."/>
            <person name="Hamidizade M."/>
            <person name="Abachi H."/>
            <person name="Fazliarab A."/>
            <person name="Baeyen S."/>
            <person name="Portier P."/>
            <person name="Van Vaerenbergh J."/>
            <person name="Jacques M.-A."/>
        </authorList>
    </citation>
    <scope>NUCLEOTIDE SEQUENCE [LARGE SCALE GENOMIC DNA]</scope>
    <source>
        <strain evidence="2 3">LMG8786T</strain>
    </source>
</reference>